<keyword evidence="1" id="KW-0812">Transmembrane</keyword>
<dbReference type="Proteomes" id="UP000773850">
    <property type="component" value="Unassembled WGS sequence"/>
</dbReference>
<keyword evidence="1" id="KW-0472">Membrane</keyword>
<name>A0ABQ7HFP3_GEOSE</name>
<organism evidence="2 3">
    <name type="scientific">Geobacillus stearothermophilus</name>
    <name type="common">Bacillus stearothermophilus</name>
    <dbReference type="NCBI Taxonomy" id="1422"/>
    <lineage>
        <taxon>Bacteria</taxon>
        <taxon>Bacillati</taxon>
        <taxon>Bacillota</taxon>
        <taxon>Bacilli</taxon>
        <taxon>Bacillales</taxon>
        <taxon>Anoxybacillaceae</taxon>
        <taxon>Geobacillus</taxon>
    </lineage>
</organism>
<sequence>MRISIKIAITPMKTIAPFNFYYIVYFSFYKLIFYEILTFFYIGVRFV</sequence>
<proteinExistence type="predicted"/>
<evidence type="ECO:0000313" key="3">
    <source>
        <dbReference type="Proteomes" id="UP000773850"/>
    </source>
</evidence>
<evidence type="ECO:0000313" key="2">
    <source>
        <dbReference type="EMBL" id="KAF6511037.1"/>
    </source>
</evidence>
<protein>
    <submittedName>
        <fullName evidence="2">Uncharacterized protein</fullName>
    </submittedName>
</protein>
<reference evidence="2 3" key="1">
    <citation type="submission" date="2016-03" db="EMBL/GenBank/DDBJ databases">
        <title>Spore heat resistance.</title>
        <authorList>
            <person name="Boekhorst J."/>
            <person name="Berendsen E.M."/>
            <person name="Wells-Bennik M.H."/>
            <person name="Kuipers O.P."/>
        </authorList>
    </citation>
    <scope>NUCLEOTIDE SEQUENCE [LARGE SCALE GENOMIC DNA]</scope>
    <source>
        <strain evidence="2 3">GS8</strain>
    </source>
</reference>
<gene>
    <name evidence="2" type="ORF">GS8_1708</name>
</gene>
<evidence type="ECO:0000256" key="1">
    <source>
        <dbReference type="SAM" id="Phobius"/>
    </source>
</evidence>
<keyword evidence="1" id="KW-1133">Transmembrane helix</keyword>
<comment type="caution">
    <text evidence="2">The sequence shown here is derived from an EMBL/GenBank/DDBJ whole genome shotgun (WGS) entry which is preliminary data.</text>
</comment>
<accession>A0ABQ7HFP3</accession>
<feature type="transmembrane region" description="Helical" evidence="1">
    <location>
        <begin position="20"/>
        <end position="42"/>
    </location>
</feature>
<keyword evidence="3" id="KW-1185">Reference proteome</keyword>
<dbReference type="EMBL" id="LUCS01000027">
    <property type="protein sequence ID" value="KAF6511037.1"/>
    <property type="molecule type" value="Genomic_DNA"/>
</dbReference>